<proteinExistence type="predicted"/>
<evidence type="ECO:0000313" key="2">
    <source>
        <dbReference type="Proteomes" id="UP000233551"/>
    </source>
</evidence>
<sequence>MPPPAKPKPQAATCHVHPPPRATPITSLFVVSSLCSSARVLLTNSSSVSSSPLVKLSSQHQLLRQPPPKLQSAVTPPRAQFELLIDPQHRLNPKPLYVPAVSHKGKRR</sequence>
<comment type="caution">
    <text evidence="1">The sequence shown here is derived from an EMBL/GenBank/DDBJ whole genome shotgun (WGS) entry which is preliminary data.</text>
</comment>
<accession>A0A2I0JFK4</accession>
<gene>
    <name evidence="1" type="ORF">CRG98_024575</name>
</gene>
<evidence type="ECO:0000313" key="1">
    <source>
        <dbReference type="EMBL" id="PKI55029.1"/>
    </source>
</evidence>
<keyword evidence="2" id="KW-1185">Reference proteome</keyword>
<dbReference type="AlphaFoldDB" id="A0A2I0JFK4"/>
<organism evidence="1 2">
    <name type="scientific">Punica granatum</name>
    <name type="common">Pomegranate</name>
    <dbReference type="NCBI Taxonomy" id="22663"/>
    <lineage>
        <taxon>Eukaryota</taxon>
        <taxon>Viridiplantae</taxon>
        <taxon>Streptophyta</taxon>
        <taxon>Embryophyta</taxon>
        <taxon>Tracheophyta</taxon>
        <taxon>Spermatophyta</taxon>
        <taxon>Magnoliopsida</taxon>
        <taxon>eudicotyledons</taxon>
        <taxon>Gunneridae</taxon>
        <taxon>Pentapetalae</taxon>
        <taxon>rosids</taxon>
        <taxon>malvids</taxon>
        <taxon>Myrtales</taxon>
        <taxon>Lythraceae</taxon>
        <taxon>Punica</taxon>
    </lineage>
</organism>
<dbReference type="EMBL" id="PGOL01001727">
    <property type="protein sequence ID" value="PKI55029.1"/>
    <property type="molecule type" value="Genomic_DNA"/>
</dbReference>
<name>A0A2I0JFK4_PUNGR</name>
<dbReference type="Proteomes" id="UP000233551">
    <property type="component" value="Unassembled WGS sequence"/>
</dbReference>
<reference evidence="1 2" key="1">
    <citation type="submission" date="2017-11" db="EMBL/GenBank/DDBJ databases">
        <title>De-novo sequencing of pomegranate (Punica granatum L.) genome.</title>
        <authorList>
            <person name="Akparov Z."/>
            <person name="Amiraslanov A."/>
            <person name="Hajiyeva S."/>
            <person name="Abbasov M."/>
            <person name="Kaur K."/>
            <person name="Hamwieh A."/>
            <person name="Solovyev V."/>
            <person name="Salamov A."/>
            <person name="Braich B."/>
            <person name="Kosarev P."/>
            <person name="Mahmoud A."/>
            <person name="Hajiyev E."/>
            <person name="Babayeva S."/>
            <person name="Izzatullayeva V."/>
            <person name="Mammadov A."/>
            <person name="Mammadov A."/>
            <person name="Sharifova S."/>
            <person name="Ojaghi J."/>
            <person name="Eynullazada K."/>
            <person name="Bayramov B."/>
            <person name="Abdulazimova A."/>
            <person name="Shahmuradov I."/>
        </authorList>
    </citation>
    <scope>NUCLEOTIDE SEQUENCE [LARGE SCALE GENOMIC DNA]</scope>
    <source>
        <strain evidence="2">cv. AG2017</strain>
        <tissue evidence="1">Leaf</tissue>
    </source>
</reference>
<protein>
    <submittedName>
        <fullName evidence="1">Uncharacterized protein</fullName>
    </submittedName>
</protein>